<evidence type="ECO:0000256" key="1">
    <source>
        <dbReference type="SAM" id="MobiDB-lite"/>
    </source>
</evidence>
<dbReference type="InterPro" id="IPR001810">
    <property type="entry name" value="F-box_dom"/>
</dbReference>
<gene>
    <name evidence="3" type="ORF">SLS63_012786</name>
</gene>
<protein>
    <recommendedName>
        <fullName evidence="2">F-box domain-containing protein</fullName>
    </recommendedName>
</protein>
<comment type="caution">
    <text evidence="3">The sequence shown here is derived from an EMBL/GenBank/DDBJ whole genome shotgun (WGS) entry which is preliminary data.</text>
</comment>
<feature type="region of interest" description="Disordered" evidence="1">
    <location>
        <begin position="1"/>
        <end position="32"/>
    </location>
</feature>
<dbReference type="Proteomes" id="UP001430848">
    <property type="component" value="Unassembled WGS sequence"/>
</dbReference>
<proteinExistence type="predicted"/>
<dbReference type="PROSITE" id="PS50181">
    <property type="entry name" value="FBOX"/>
    <property type="match status" value="1"/>
</dbReference>
<dbReference type="EMBL" id="JAKNSF020000150">
    <property type="protein sequence ID" value="KAK7711040.1"/>
    <property type="molecule type" value="Genomic_DNA"/>
</dbReference>
<feature type="domain" description="F-box" evidence="2">
    <location>
        <begin position="32"/>
        <end position="81"/>
    </location>
</feature>
<feature type="compositionally biased region" description="Polar residues" evidence="1">
    <location>
        <begin position="23"/>
        <end position="32"/>
    </location>
</feature>
<reference evidence="3 4" key="1">
    <citation type="submission" date="2024-02" db="EMBL/GenBank/DDBJ databases">
        <title>De novo assembly and annotation of 12 fungi associated with fruit tree decline syndrome in Ontario, Canada.</title>
        <authorList>
            <person name="Sulman M."/>
            <person name="Ellouze W."/>
            <person name="Ilyukhin E."/>
        </authorList>
    </citation>
    <scope>NUCLEOTIDE SEQUENCE [LARGE SCALE GENOMIC DNA]</scope>
    <source>
        <strain evidence="3 4">M169</strain>
    </source>
</reference>
<evidence type="ECO:0000259" key="2">
    <source>
        <dbReference type="PROSITE" id="PS50181"/>
    </source>
</evidence>
<evidence type="ECO:0000313" key="4">
    <source>
        <dbReference type="Proteomes" id="UP001430848"/>
    </source>
</evidence>
<keyword evidence="4" id="KW-1185">Reference proteome</keyword>
<sequence length="568" mass="63666">MSPDSPPIATEGPDKHQLDRAPQFSTSTTLKRNNLESLPDEVLMNIIGNGDAENTTSMARNLCLVSKRMEPVARQELYRAISILTCRSLRSLCRTLEKNPELGQYMRDLKLIVPTDELRSGNSFRTRTIENFALLWSFYYEVLVRSAGLRKLTMMVVDHGHHSDPTLSPHHGFIHRLLEAITRSQHSGSIIAILPQLEQVRLMSDVGWDRPTVHPEAFKPFLHLPSLSSLECMNDSGDWAKCKSSAQPAGSPANVINASHYEQIKSVVLRESGCNPTDIMDLTNIASDLEVLFIQYSLGTVLGSGQRAEAASATQKKAGQLEKRYLSDSLEKLQSLNTLAFIPHNNGFGLTNYITDFLGPSNFLDLKNLRNLTSISVPINVFASPDGSITDRLTVSPTKVLPRSLETLHIIVDANGGKDFLFSPPLNEAWFQPRVAALGFMEELASICPIVFPSLRQVEYIWAVTRLTEIQRRQEFVEYLWSTPEELRDLEDIRLCDGSVPLCCPMHTTIQALSPDIDYTSKAEGIVSPFRGRFDSLELAFKNVGVTFEVTELKEYGDFFLHWQQGRK</sequence>
<accession>A0ABR1NQC3</accession>
<evidence type="ECO:0000313" key="3">
    <source>
        <dbReference type="EMBL" id="KAK7711040.1"/>
    </source>
</evidence>
<name>A0ABR1NQC3_DIAER</name>
<organism evidence="3 4">
    <name type="scientific">Diaporthe eres</name>
    <name type="common">Phomopsis oblonga</name>
    <dbReference type="NCBI Taxonomy" id="83184"/>
    <lineage>
        <taxon>Eukaryota</taxon>
        <taxon>Fungi</taxon>
        <taxon>Dikarya</taxon>
        <taxon>Ascomycota</taxon>
        <taxon>Pezizomycotina</taxon>
        <taxon>Sordariomycetes</taxon>
        <taxon>Sordariomycetidae</taxon>
        <taxon>Diaporthales</taxon>
        <taxon>Diaporthaceae</taxon>
        <taxon>Diaporthe</taxon>
        <taxon>Diaporthe eres species complex</taxon>
    </lineage>
</organism>